<dbReference type="Proteomes" id="UP001060215">
    <property type="component" value="Chromosome 7"/>
</dbReference>
<dbReference type="EMBL" id="CM045764">
    <property type="protein sequence ID" value="KAI8007262.1"/>
    <property type="molecule type" value="Genomic_DNA"/>
</dbReference>
<protein>
    <submittedName>
        <fullName evidence="1">Protein LIFEGUARD 4</fullName>
    </submittedName>
</protein>
<name>A0ACC0H196_9ERIC</name>
<accession>A0ACC0H196</accession>
<evidence type="ECO:0000313" key="2">
    <source>
        <dbReference type="Proteomes" id="UP001060215"/>
    </source>
</evidence>
<evidence type="ECO:0000313" key="1">
    <source>
        <dbReference type="EMBL" id="KAI8007262.1"/>
    </source>
</evidence>
<proteinExistence type="predicted"/>
<sequence length="235" mass="26672">MTENPQLHSKGLLHSHDPVTSHRRHRHRHRRHRCLRSRNPQVHASHHSRHRSLLSHSHRPLHHTVPIVCVPQETPGELDSSDDVYDCDRIRGEVVMLVFQDFLRPFLITSLVVLIIFGLIQVCGNFLFLFFSLIQVNRVGLFKLCLLTLSLQNCGFNQHIFIPLGKLGSTTYGGIGAIIFSGFIIYDTDNLIKRLNYDEYTWAAVCLYLDITNLFLALLDALGGGIGGSSRNTDN</sequence>
<gene>
    <name evidence="1" type="ORF">LOK49_LG07G00031</name>
</gene>
<comment type="caution">
    <text evidence="1">The sequence shown here is derived from an EMBL/GenBank/DDBJ whole genome shotgun (WGS) entry which is preliminary data.</text>
</comment>
<organism evidence="1 2">
    <name type="scientific">Camellia lanceoleosa</name>
    <dbReference type="NCBI Taxonomy" id="1840588"/>
    <lineage>
        <taxon>Eukaryota</taxon>
        <taxon>Viridiplantae</taxon>
        <taxon>Streptophyta</taxon>
        <taxon>Embryophyta</taxon>
        <taxon>Tracheophyta</taxon>
        <taxon>Spermatophyta</taxon>
        <taxon>Magnoliopsida</taxon>
        <taxon>eudicotyledons</taxon>
        <taxon>Gunneridae</taxon>
        <taxon>Pentapetalae</taxon>
        <taxon>asterids</taxon>
        <taxon>Ericales</taxon>
        <taxon>Theaceae</taxon>
        <taxon>Camellia</taxon>
    </lineage>
</organism>
<reference evidence="1 2" key="1">
    <citation type="journal article" date="2022" name="Plant J.">
        <title>Chromosome-level genome of Camellia lanceoleosa provides a valuable resource for understanding genome evolution and self-incompatibility.</title>
        <authorList>
            <person name="Gong W."/>
            <person name="Xiao S."/>
            <person name="Wang L."/>
            <person name="Liao Z."/>
            <person name="Chang Y."/>
            <person name="Mo W."/>
            <person name="Hu G."/>
            <person name="Li W."/>
            <person name="Zhao G."/>
            <person name="Zhu H."/>
            <person name="Hu X."/>
            <person name="Ji K."/>
            <person name="Xiang X."/>
            <person name="Song Q."/>
            <person name="Yuan D."/>
            <person name="Jin S."/>
            <person name="Zhang L."/>
        </authorList>
    </citation>
    <scope>NUCLEOTIDE SEQUENCE [LARGE SCALE GENOMIC DNA]</scope>
    <source>
        <strain evidence="1">SQ_2022a</strain>
    </source>
</reference>
<keyword evidence="2" id="KW-1185">Reference proteome</keyword>